<gene>
    <name evidence="1" type="ORF">FWILDA_LOCUS8143</name>
</gene>
<keyword evidence="2" id="KW-1185">Reference proteome</keyword>
<dbReference type="AlphaFoldDB" id="A0A9W4SSH3"/>
<evidence type="ECO:0000313" key="2">
    <source>
        <dbReference type="Proteomes" id="UP001153678"/>
    </source>
</evidence>
<evidence type="ECO:0000313" key="1">
    <source>
        <dbReference type="EMBL" id="CAI2177550.1"/>
    </source>
</evidence>
<sequence>MDVAFGAGVDLHCKLNAADGVMTWESHPHSYPKIDDIPNSFQVDEVECFVRR</sequence>
<reference evidence="1" key="1">
    <citation type="submission" date="2022-08" db="EMBL/GenBank/DDBJ databases">
        <authorList>
            <person name="Kallberg Y."/>
            <person name="Tangrot J."/>
            <person name="Rosling A."/>
        </authorList>
    </citation>
    <scope>NUCLEOTIDE SEQUENCE</scope>
    <source>
        <strain evidence="1">Wild A</strain>
    </source>
</reference>
<organism evidence="1 2">
    <name type="scientific">Funneliformis geosporum</name>
    <dbReference type="NCBI Taxonomy" id="1117311"/>
    <lineage>
        <taxon>Eukaryota</taxon>
        <taxon>Fungi</taxon>
        <taxon>Fungi incertae sedis</taxon>
        <taxon>Mucoromycota</taxon>
        <taxon>Glomeromycotina</taxon>
        <taxon>Glomeromycetes</taxon>
        <taxon>Glomerales</taxon>
        <taxon>Glomeraceae</taxon>
        <taxon>Funneliformis</taxon>
    </lineage>
</organism>
<name>A0A9W4SSH3_9GLOM</name>
<dbReference type="EMBL" id="CAMKVN010001694">
    <property type="protein sequence ID" value="CAI2177550.1"/>
    <property type="molecule type" value="Genomic_DNA"/>
</dbReference>
<accession>A0A9W4SSH3</accession>
<protein>
    <submittedName>
        <fullName evidence="1">5829_t:CDS:1</fullName>
    </submittedName>
</protein>
<dbReference type="Proteomes" id="UP001153678">
    <property type="component" value="Unassembled WGS sequence"/>
</dbReference>
<comment type="caution">
    <text evidence="1">The sequence shown here is derived from an EMBL/GenBank/DDBJ whole genome shotgun (WGS) entry which is preliminary data.</text>
</comment>
<proteinExistence type="predicted"/>